<protein>
    <recommendedName>
        <fullName evidence="3">Tail fiber protein</fullName>
    </recommendedName>
</protein>
<accession>A0ABX7TGB1</accession>
<reference evidence="1 2" key="1">
    <citation type="journal article" date="2020" name="Front. Cell. Infect. Microbiol.">
        <title>Characterization of Three Porcine Acinetobacter towneri Strains Co-Harboring tet(X3) and bla OXA-58.</title>
        <authorList>
            <person name="Ma J."/>
            <person name="Wang J."/>
            <person name="Feng J."/>
            <person name="Liu Y."/>
            <person name="Yang B."/>
            <person name="Li R."/>
            <person name="Bai L."/>
            <person name="He T."/>
            <person name="Wang X."/>
            <person name="Yang Z."/>
        </authorList>
    </citation>
    <scope>NUCLEOTIDE SEQUENCE [LARGE SCALE GENOMIC DNA]</scope>
    <source>
        <strain evidence="1 2">GX5</strain>
    </source>
</reference>
<evidence type="ECO:0000313" key="2">
    <source>
        <dbReference type="Proteomes" id="UP000663954"/>
    </source>
</evidence>
<organism evidence="1 2">
    <name type="scientific">Acinetobacter towneri</name>
    <dbReference type="NCBI Taxonomy" id="202956"/>
    <lineage>
        <taxon>Bacteria</taxon>
        <taxon>Pseudomonadati</taxon>
        <taxon>Pseudomonadota</taxon>
        <taxon>Gammaproteobacteria</taxon>
        <taxon>Moraxellales</taxon>
        <taxon>Moraxellaceae</taxon>
        <taxon>Acinetobacter</taxon>
    </lineage>
</organism>
<evidence type="ECO:0000313" key="1">
    <source>
        <dbReference type="EMBL" id="QTD62750.1"/>
    </source>
</evidence>
<dbReference type="RefSeq" id="WP_207974026.1">
    <property type="nucleotide sequence ID" value="NZ_CP071770.1"/>
</dbReference>
<dbReference type="Proteomes" id="UP000663954">
    <property type="component" value="Chromosome"/>
</dbReference>
<name>A0ABX7TGB1_9GAMM</name>
<proteinExistence type="predicted"/>
<gene>
    <name evidence="1" type="ORF">J4G45_06235</name>
</gene>
<dbReference type="EMBL" id="CP071770">
    <property type="protein sequence ID" value="QTD62750.1"/>
    <property type="molecule type" value="Genomic_DNA"/>
</dbReference>
<evidence type="ECO:0008006" key="3">
    <source>
        <dbReference type="Google" id="ProtNLM"/>
    </source>
</evidence>
<keyword evidence="2" id="KW-1185">Reference proteome</keyword>
<sequence>MAVQEQTPIIVYVANGTTTQFAIPFDLHDPADLLVLVNNEVTAVGSYSVVNGAVIFGAAPADGSMITLCRDTKLDRTTNYKTYDNSFRPESVNWDFDKIWHVLQEANIVDAKILARIKEEIEWRRTHDFNYDELAQVREQQLFDALKGYADTLYSATNPNVFQGVIAGVVFARDGKSIQTHIEEILDNLAVSREDIESKASQTYVDEQLSTKAPQATTYTKIEVDNALSLKAPQSNTYTKAEVDTTFAAYVGGRKAYTTLALAQADQVNLTANTAIEVTNDGANNGTYQWNGTTLTKSAYDPLTQAKTYADQGIKDYVVGQNYTGPAQVNRDGMIWELPSGEVANGTEAQSPGVDARWIKKLTTKTLVKLHPDFKPYVTEDGAEKQNRNNSYVNLLDEAIVSIALMGSKVKSYLYACMPLFYIVKNEAAGTCSINIQIKLTNNLNDGDTASDLLLTGFGGPYNIDSNGFIKIYNNASPEKYELVIDTKRFADNVAYLLTASSKKDGLLLTSALEYVDMPYCQGNISDAAGVGSAFAFARAVKFLEAKGDLTNKVIRFSQIQKTATVVQIQFIVYDEIAKTTVTFRKTYTHAEFVGVLNVSPWALAGVDHKSLPYGLALVIDADHLNQHFTGRATWSILPLDANKSVFKEANVSEIRLLDQYDFPSAGYCDYRGYWSETAGYRRMNMGIKIPAGTTSIKATGGFDKNANIVFGDASGRLIEGGYALKNVDGTKYSGDEVITSVDVALPVGAEYLHMATLAANLSTATLNVIGDFKYAPKRDFKTVQDVLLDKTMPDGVYTAQKYLFRKSGTLLNDLQVIDGTNLSLADTYSASSIKKGSSGGQLVFYKDRKHYYYNGVAREIYVEVDGVKTILTNPSMHPTAWSKGVAQQQGRTVIEVLDDDSILFDMLESQANGSQAYSLWKMKVGQEPQRCFMYSHDSYTDSGSVVRSANGCPLGDWSFTYAKGLIFATEYGAGTSEYWYNQATSGGNGRGVSSRVWVSADNGDTWYTCLNLNELKDTAQPISDTNWKYFDSTHDKNMTHIHCIKYDAYADRIYMTNGDSTAGLFSVSIDEVKTWLAAATPVVPTQIPVYAQATGLTWNVVKLNDWQWHTNINYHNMRQQHTAIFPIEHGLLLGHDAAREFMYIAHRNGILNQNTLALEPSYNWESRNDFDESWQFFQSQTLTDGFVMAMVRNKKSDPVLTFHSASGKYCRIWATYNGFGHREVFESTLNEITFGCRAFFDGDGNIILSTGAGTGSWDSGYYLLSVDKI</sequence>